<feature type="transmembrane region" description="Helical" evidence="1">
    <location>
        <begin position="60"/>
        <end position="83"/>
    </location>
</feature>
<comment type="caution">
    <text evidence="2">The sequence shown here is derived from an EMBL/GenBank/DDBJ whole genome shotgun (WGS) entry which is preliminary data.</text>
</comment>
<sequence>MSDKKFTAIPMEPEKKALDGLANSSVPVFNNCCNNNSNSNCCNPALETSRRAFRCAFRKAVFGLLAFALIGRLFMIGLGGLFYNYPNMPGDNLDDTFFYMPISDDIVPENDFIDYSGSIKNNKQEDAQSLTWGNPDCVARIKWQGAKEILLDPEEISGLLYSVKGASSKGSVIIRQDPLAHDYINVTNRIYLSEDSLQSEVKVNTQTNDEDFSIEVKSPTFDGPRPTRKCVRIDTVITLPSRVNHFRSLAVDVPNAWVTAEDLNDVDFAYLNLKTTNGHVTVDDVKVESADIGTVNGHISGDLVVSESLEVKNANGVLQVKASLDPWAEDVSIVARSINGQIDIRVRDIKETQTVDFYAKAINGGIVAVIDDTFEGDFSATTLLGYTSVQGHDLHFNRNSRTGKVGFKGDQGGEKLSQAKLETVTGSIELSFR</sequence>
<protein>
    <submittedName>
        <fullName evidence="2">13005_t:CDS:1</fullName>
    </submittedName>
</protein>
<dbReference type="EMBL" id="CAJVPL010000964">
    <property type="protein sequence ID" value="CAG8543803.1"/>
    <property type="molecule type" value="Genomic_DNA"/>
</dbReference>
<evidence type="ECO:0000313" key="3">
    <source>
        <dbReference type="Proteomes" id="UP000789831"/>
    </source>
</evidence>
<dbReference type="AlphaFoldDB" id="A0A9N9AVD6"/>
<proteinExistence type="predicted"/>
<organism evidence="2 3">
    <name type="scientific">Ambispora gerdemannii</name>
    <dbReference type="NCBI Taxonomy" id="144530"/>
    <lineage>
        <taxon>Eukaryota</taxon>
        <taxon>Fungi</taxon>
        <taxon>Fungi incertae sedis</taxon>
        <taxon>Mucoromycota</taxon>
        <taxon>Glomeromycotina</taxon>
        <taxon>Glomeromycetes</taxon>
        <taxon>Archaeosporales</taxon>
        <taxon>Ambisporaceae</taxon>
        <taxon>Ambispora</taxon>
    </lineage>
</organism>
<keyword evidence="1" id="KW-1133">Transmembrane helix</keyword>
<reference evidence="2" key="1">
    <citation type="submission" date="2021-06" db="EMBL/GenBank/DDBJ databases">
        <authorList>
            <person name="Kallberg Y."/>
            <person name="Tangrot J."/>
            <person name="Rosling A."/>
        </authorList>
    </citation>
    <scope>NUCLEOTIDE SEQUENCE</scope>
    <source>
        <strain evidence="2">MT106</strain>
    </source>
</reference>
<dbReference type="Proteomes" id="UP000789831">
    <property type="component" value="Unassembled WGS sequence"/>
</dbReference>
<accession>A0A9N9AVD6</accession>
<gene>
    <name evidence="2" type="ORF">AGERDE_LOCUS6319</name>
</gene>
<name>A0A9N9AVD6_9GLOM</name>
<keyword evidence="3" id="KW-1185">Reference proteome</keyword>
<dbReference type="OrthoDB" id="5570013at2759"/>
<evidence type="ECO:0000313" key="2">
    <source>
        <dbReference type="EMBL" id="CAG8543803.1"/>
    </source>
</evidence>
<keyword evidence="1" id="KW-0472">Membrane</keyword>
<evidence type="ECO:0000256" key="1">
    <source>
        <dbReference type="SAM" id="Phobius"/>
    </source>
</evidence>
<keyword evidence="1" id="KW-0812">Transmembrane</keyword>